<evidence type="ECO:0008006" key="9">
    <source>
        <dbReference type="Google" id="ProtNLM"/>
    </source>
</evidence>
<evidence type="ECO:0000256" key="3">
    <source>
        <dbReference type="ARBA" id="ARBA00022692"/>
    </source>
</evidence>
<dbReference type="PANTHER" id="PTHR37693:SF1">
    <property type="entry name" value="INTEGRAL MEMBRANE PROTEIN"/>
    <property type="match status" value="1"/>
</dbReference>
<keyword evidence="5 6" id="KW-0472">Membrane</keyword>
<dbReference type="STRING" id="1178482.AR456_05785"/>
<dbReference type="NCBIfam" id="TIGR00374">
    <property type="entry name" value="flippase-like domain"/>
    <property type="match status" value="1"/>
</dbReference>
<feature type="transmembrane region" description="Helical" evidence="6">
    <location>
        <begin position="164"/>
        <end position="187"/>
    </location>
</feature>
<evidence type="ECO:0000256" key="2">
    <source>
        <dbReference type="ARBA" id="ARBA00022475"/>
    </source>
</evidence>
<dbReference type="OrthoDB" id="5559127at2"/>
<dbReference type="RefSeq" id="WP_021820418.1">
    <property type="nucleotide sequence ID" value="NZ_CP013106.1"/>
</dbReference>
<keyword evidence="4 6" id="KW-1133">Transmembrane helix</keyword>
<feature type="transmembrane region" description="Helical" evidence="6">
    <location>
        <begin position="15"/>
        <end position="34"/>
    </location>
</feature>
<name>W1N5E0_9GAMM</name>
<dbReference type="Proteomes" id="UP000019113">
    <property type="component" value="Unassembled WGS sequence"/>
</dbReference>
<evidence type="ECO:0000256" key="4">
    <source>
        <dbReference type="ARBA" id="ARBA00022989"/>
    </source>
</evidence>
<dbReference type="Pfam" id="PF03706">
    <property type="entry name" value="LPG_synthase_TM"/>
    <property type="match status" value="1"/>
</dbReference>
<feature type="transmembrane region" description="Helical" evidence="6">
    <location>
        <begin position="208"/>
        <end position="238"/>
    </location>
</feature>
<dbReference type="InterPro" id="IPR022791">
    <property type="entry name" value="L-PG_synthase/AglD"/>
</dbReference>
<gene>
    <name evidence="7" type="ORF">BJB45_04355</name>
</gene>
<organism evidence="7 8">
    <name type="scientific">Halomonas huangheensis</name>
    <dbReference type="NCBI Taxonomy" id="1178482"/>
    <lineage>
        <taxon>Bacteria</taxon>
        <taxon>Pseudomonadati</taxon>
        <taxon>Pseudomonadota</taxon>
        <taxon>Gammaproteobacteria</taxon>
        <taxon>Oceanospirillales</taxon>
        <taxon>Halomonadaceae</taxon>
        <taxon>Halomonas</taxon>
    </lineage>
</organism>
<comment type="caution">
    <text evidence="7">The sequence shown here is derived from an EMBL/GenBank/DDBJ whole genome shotgun (WGS) entry which is preliminary data.</text>
</comment>
<keyword evidence="3 6" id="KW-0812">Transmembrane</keyword>
<dbReference type="PANTHER" id="PTHR37693">
    <property type="entry name" value="PHOSPHATIDYLGLYCEROL LYSYLTRANSFERASE"/>
    <property type="match status" value="1"/>
</dbReference>
<evidence type="ECO:0000313" key="8">
    <source>
        <dbReference type="Proteomes" id="UP000019113"/>
    </source>
</evidence>
<feature type="transmembrane region" description="Helical" evidence="6">
    <location>
        <begin position="135"/>
        <end position="152"/>
    </location>
</feature>
<keyword evidence="2" id="KW-1003">Cell membrane</keyword>
<feature type="transmembrane region" description="Helical" evidence="6">
    <location>
        <begin position="46"/>
        <end position="65"/>
    </location>
</feature>
<accession>W1N5E0</accession>
<dbReference type="GO" id="GO:0005886">
    <property type="term" value="C:plasma membrane"/>
    <property type="evidence" value="ECO:0007669"/>
    <property type="project" value="UniProtKB-SubCell"/>
</dbReference>
<evidence type="ECO:0000256" key="5">
    <source>
        <dbReference type="ARBA" id="ARBA00023136"/>
    </source>
</evidence>
<dbReference type="EMBL" id="AVBC01000039">
    <property type="protein sequence ID" value="ERL50366.1"/>
    <property type="molecule type" value="Genomic_DNA"/>
</dbReference>
<dbReference type="AlphaFoldDB" id="W1N5E0"/>
<proteinExistence type="predicted"/>
<comment type="subcellular location">
    <subcellularLocation>
        <location evidence="1">Cell membrane</location>
        <topology evidence="1">Multi-pass membrane protein</topology>
    </subcellularLocation>
</comment>
<sequence>MMAERLATPLRWHPFHGLLLLLAIGITLLLPWWFGGRGTMTMAMAFPPSLLLLMAVIAVLCWNLNAARLRLMLAGRAGHLGQGGALSIEMSAKFALCATPGGTGGAATLLWLLARRGYSPSRASAIFLVDQGCDMLFFTLMLTLLLGVALGGTSQWPHQALIEIALPGLVMAILALALIIAFLPHLLRRRPWLHWPGPRRRRWVVRRLLRCRHALVVTLRLPRHILIAIFLLCCIHWLLRYSLLYLAVLGVSGHADWAWTFLVQMLAMAASQLSILPGGAGAAEVSVGALLLPIIDREQAAAAIVIWRLVSYHLYLVAGAPVFALSVSRLLSSRKGSAVNHKP</sequence>
<feature type="transmembrane region" description="Helical" evidence="6">
    <location>
        <begin position="301"/>
        <end position="325"/>
    </location>
</feature>
<protein>
    <recommendedName>
        <fullName evidence="9">TIGR00374 family protein</fullName>
    </recommendedName>
</protein>
<dbReference type="PATRIC" id="fig|1178482.3.peg.3467"/>
<evidence type="ECO:0000313" key="7">
    <source>
        <dbReference type="EMBL" id="ERL50366.1"/>
    </source>
</evidence>
<evidence type="ECO:0000256" key="1">
    <source>
        <dbReference type="ARBA" id="ARBA00004651"/>
    </source>
</evidence>
<evidence type="ECO:0000256" key="6">
    <source>
        <dbReference type="SAM" id="Phobius"/>
    </source>
</evidence>
<feature type="transmembrane region" description="Helical" evidence="6">
    <location>
        <begin position="275"/>
        <end position="295"/>
    </location>
</feature>
<keyword evidence="8" id="KW-1185">Reference proteome</keyword>
<feature type="transmembrane region" description="Helical" evidence="6">
    <location>
        <begin position="244"/>
        <end position="263"/>
    </location>
</feature>
<dbReference type="eggNOG" id="COG0392">
    <property type="taxonomic scope" value="Bacteria"/>
</dbReference>
<reference evidence="7 8" key="1">
    <citation type="submission" date="2013-08" db="EMBL/GenBank/DDBJ databases">
        <title>draft genome of Halomonas huanghegensis, strain BJGMM-B45T.</title>
        <authorList>
            <person name="Miao C."/>
            <person name="Wan Y."/>
            <person name="Jin W."/>
        </authorList>
    </citation>
    <scope>NUCLEOTIDE SEQUENCE [LARGE SCALE GENOMIC DNA]</scope>
    <source>
        <strain evidence="7 8">BJGMM-B45</strain>
    </source>
</reference>